<accession>R7U751</accession>
<dbReference type="EnsemblMetazoa" id="CapteT222345">
    <property type="protein sequence ID" value="CapteP222345"/>
    <property type="gene ID" value="CapteG222345"/>
</dbReference>
<protein>
    <recommendedName>
        <fullName evidence="3">C3H1-type domain-containing protein</fullName>
    </recommendedName>
</protein>
<evidence type="ECO:0000313" key="6">
    <source>
        <dbReference type="Proteomes" id="UP000014760"/>
    </source>
</evidence>
<reference evidence="6" key="1">
    <citation type="submission" date="2012-12" db="EMBL/GenBank/DDBJ databases">
        <authorList>
            <person name="Hellsten U."/>
            <person name="Grimwood J."/>
            <person name="Chapman J.A."/>
            <person name="Shapiro H."/>
            <person name="Aerts A."/>
            <person name="Otillar R.P."/>
            <person name="Terry A.Y."/>
            <person name="Boore J.L."/>
            <person name="Simakov O."/>
            <person name="Marletaz F."/>
            <person name="Cho S.-J."/>
            <person name="Edsinger-Gonzales E."/>
            <person name="Havlak P."/>
            <person name="Kuo D.-H."/>
            <person name="Larsson T."/>
            <person name="Lv J."/>
            <person name="Arendt D."/>
            <person name="Savage R."/>
            <person name="Osoegawa K."/>
            <person name="de Jong P."/>
            <person name="Lindberg D.R."/>
            <person name="Seaver E.C."/>
            <person name="Weisblat D.A."/>
            <person name="Putnam N.H."/>
            <person name="Grigoriev I.V."/>
            <person name="Rokhsar D.S."/>
        </authorList>
    </citation>
    <scope>NUCLEOTIDE SEQUENCE</scope>
    <source>
        <strain evidence="6">I ESC-2004</strain>
    </source>
</reference>
<feature type="compositionally biased region" description="Basic and acidic residues" evidence="2">
    <location>
        <begin position="301"/>
        <end position="313"/>
    </location>
</feature>
<feature type="region of interest" description="Disordered" evidence="2">
    <location>
        <begin position="92"/>
        <end position="167"/>
    </location>
</feature>
<dbReference type="AlphaFoldDB" id="R7U751"/>
<feature type="zinc finger region" description="C3H1-type" evidence="1">
    <location>
        <begin position="324"/>
        <end position="349"/>
    </location>
</feature>
<feature type="region of interest" description="Disordered" evidence="2">
    <location>
        <begin position="21"/>
        <end position="41"/>
    </location>
</feature>
<dbReference type="EMBL" id="AMQN01001942">
    <property type="status" value="NOT_ANNOTATED_CDS"/>
    <property type="molecule type" value="Genomic_DNA"/>
</dbReference>
<name>R7U751_CAPTE</name>
<reference evidence="5" key="3">
    <citation type="submission" date="2015-06" db="UniProtKB">
        <authorList>
            <consortium name="EnsemblMetazoa"/>
        </authorList>
    </citation>
    <scope>IDENTIFICATION</scope>
</reference>
<reference evidence="4 6" key="2">
    <citation type="journal article" date="2013" name="Nature">
        <title>Insights into bilaterian evolution from three spiralian genomes.</title>
        <authorList>
            <person name="Simakov O."/>
            <person name="Marletaz F."/>
            <person name="Cho S.J."/>
            <person name="Edsinger-Gonzales E."/>
            <person name="Havlak P."/>
            <person name="Hellsten U."/>
            <person name="Kuo D.H."/>
            <person name="Larsson T."/>
            <person name="Lv J."/>
            <person name="Arendt D."/>
            <person name="Savage R."/>
            <person name="Osoegawa K."/>
            <person name="de Jong P."/>
            <person name="Grimwood J."/>
            <person name="Chapman J.A."/>
            <person name="Shapiro H."/>
            <person name="Aerts A."/>
            <person name="Otillar R.P."/>
            <person name="Terry A.Y."/>
            <person name="Boore J.L."/>
            <person name="Grigoriev I.V."/>
            <person name="Lindberg D.R."/>
            <person name="Seaver E.C."/>
            <person name="Weisblat D.A."/>
            <person name="Putnam N.H."/>
            <person name="Rokhsar D.S."/>
        </authorList>
    </citation>
    <scope>NUCLEOTIDE SEQUENCE</scope>
    <source>
        <strain evidence="4 6">I ESC-2004</strain>
    </source>
</reference>
<keyword evidence="6" id="KW-1185">Reference proteome</keyword>
<dbReference type="GO" id="GO:0008270">
    <property type="term" value="F:zinc ion binding"/>
    <property type="evidence" value="ECO:0007669"/>
    <property type="project" value="UniProtKB-KW"/>
</dbReference>
<feature type="region of interest" description="Disordered" evidence="2">
    <location>
        <begin position="268"/>
        <end position="313"/>
    </location>
</feature>
<sequence length="394" mass="44628">MVDRVKRDHALRSFLKEVKEVQAESASSSATPSQGEAAGKGVMNIEAWNEIKTCTEFRGQHAELDREKAPCLVNHERSADLLQKHLKQFQQWSQQQPRRHTQKQLHVERVEKFQEEKHRRETPEEEKKESGVCHNNNSPEEVQAESPQKTELDVNQNSPVEAPLQTSEDRDACINESLTDTIDQLHDRNQTQHLIGDDAWNVLNDKLDGEINSDLTDPLCGAAGDDWGLDLKSAAPLPLKDTDQSNNEVSGLDALRIEDLSLKENSPLAAAKPRYGPRAASARKTKGDSKEKKRVSFGGVEMKEHPSRKDLLQENIRRQRRKTPEKKRICTLGARCKFDSNCPYLHPRRDLRNSLGNSDFYALPPLASDENRRLSWTPGISTSSSTKGIYQFRL</sequence>
<keyword evidence="1" id="KW-0479">Metal-binding</keyword>
<dbReference type="Proteomes" id="UP000014760">
    <property type="component" value="Unassembled WGS sequence"/>
</dbReference>
<organism evidence="4">
    <name type="scientific">Capitella teleta</name>
    <name type="common">Polychaete worm</name>
    <dbReference type="NCBI Taxonomy" id="283909"/>
    <lineage>
        <taxon>Eukaryota</taxon>
        <taxon>Metazoa</taxon>
        <taxon>Spiralia</taxon>
        <taxon>Lophotrochozoa</taxon>
        <taxon>Annelida</taxon>
        <taxon>Polychaeta</taxon>
        <taxon>Sedentaria</taxon>
        <taxon>Scolecida</taxon>
        <taxon>Capitellidae</taxon>
        <taxon>Capitella</taxon>
    </lineage>
</organism>
<dbReference type="PROSITE" id="PS50103">
    <property type="entry name" value="ZF_C3H1"/>
    <property type="match status" value="1"/>
</dbReference>
<feature type="compositionally biased region" description="Polar residues" evidence="2">
    <location>
        <begin position="24"/>
        <end position="34"/>
    </location>
</feature>
<evidence type="ECO:0000256" key="1">
    <source>
        <dbReference type="PROSITE-ProRule" id="PRU00723"/>
    </source>
</evidence>
<dbReference type="HOGENOM" id="CLU_700656_0_0_1"/>
<dbReference type="EMBL" id="KB306824">
    <property type="protein sequence ID" value="ELT99501.1"/>
    <property type="molecule type" value="Genomic_DNA"/>
</dbReference>
<evidence type="ECO:0000256" key="2">
    <source>
        <dbReference type="SAM" id="MobiDB-lite"/>
    </source>
</evidence>
<keyword evidence="1" id="KW-0863">Zinc-finger</keyword>
<evidence type="ECO:0000259" key="3">
    <source>
        <dbReference type="PROSITE" id="PS50103"/>
    </source>
</evidence>
<feature type="domain" description="C3H1-type" evidence="3">
    <location>
        <begin position="324"/>
        <end position="349"/>
    </location>
</feature>
<feature type="compositionally biased region" description="Polar residues" evidence="2">
    <location>
        <begin position="133"/>
        <end position="159"/>
    </location>
</feature>
<feature type="compositionally biased region" description="Basic and acidic residues" evidence="2">
    <location>
        <begin position="105"/>
        <end position="131"/>
    </location>
</feature>
<evidence type="ECO:0000313" key="4">
    <source>
        <dbReference type="EMBL" id="ELT99501.1"/>
    </source>
</evidence>
<keyword evidence="1" id="KW-0862">Zinc</keyword>
<proteinExistence type="predicted"/>
<gene>
    <name evidence="4" type="ORF">CAPTEDRAFT_222345</name>
</gene>
<evidence type="ECO:0000313" key="5">
    <source>
        <dbReference type="EnsemblMetazoa" id="CapteP222345"/>
    </source>
</evidence>
<dbReference type="InterPro" id="IPR000571">
    <property type="entry name" value="Znf_CCCH"/>
</dbReference>